<feature type="compositionally biased region" description="Basic and acidic residues" evidence="1">
    <location>
        <begin position="100"/>
        <end position="151"/>
    </location>
</feature>
<gene>
    <name evidence="2" type="ORF">PSRA_0350</name>
</gene>
<evidence type="ECO:0000313" key="3">
    <source>
        <dbReference type="Proteomes" id="UP000216725"/>
    </source>
</evidence>
<evidence type="ECO:0000256" key="1">
    <source>
        <dbReference type="SAM" id="MobiDB-lite"/>
    </source>
</evidence>
<feature type="region of interest" description="Disordered" evidence="1">
    <location>
        <begin position="629"/>
        <end position="669"/>
    </location>
</feature>
<name>A0A261F0K2_9BIFI</name>
<organism evidence="2 3">
    <name type="scientific">Pseudoscardovia radai</name>
    <dbReference type="NCBI Taxonomy" id="987066"/>
    <lineage>
        <taxon>Bacteria</taxon>
        <taxon>Bacillati</taxon>
        <taxon>Actinomycetota</taxon>
        <taxon>Actinomycetes</taxon>
        <taxon>Bifidobacteriales</taxon>
        <taxon>Bifidobacteriaceae</taxon>
        <taxon>Pseudoscardovia</taxon>
    </lineage>
</organism>
<keyword evidence="3" id="KW-1185">Reference proteome</keyword>
<feature type="compositionally biased region" description="Basic residues" evidence="1">
    <location>
        <begin position="629"/>
        <end position="645"/>
    </location>
</feature>
<comment type="caution">
    <text evidence="2">The sequence shown here is derived from an EMBL/GenBank/DDBJ whole genome shotgun (WGS) entry which is preliminary data.</text>
</comment>
<protein>
    <submittedName>
        <fullName evidence="2">Uncharacterized protein</fullName>
    </submittedName>
</protein>
<dbReference type="EMBL" id="MWWR01000003">
    <property type="protein sequence ID" value="OZG52618.1"/>
    <property type="molecule type" value="Genomic_DNA"/>
</dbReference>
<accession>A0A261F0K2</accession>
<dbReference type="AlphaFoldDB" id="A0A261F0K2"/>
<feature type="compositionally biased region" description="Basic and acidic residues" evidence="1">
    <location>
        <begin position="39"/>
        <end position="67"/>
    </location>
</feature>
<dbReference type="Proteomes" id="UP000216725">
    <property type="component" value="Unassembled WGS sequence"/>
</dbReference>
<feature type="compositionally biased region" description="Basic residues" evidence="1">
    <location>
        <begin position="166"/>
        <end position="182"/>
    </location>
</feature>
<feature type="region of interest" description="Disordered" evidence="1">
    <location>
        <begin position="1"/>
        <end position="67"/>
    </location>
</feature>
<evidence type="ECO:0000313" key="2">
    <source>
        <dbReference type="EMBL" id="OZG52618.1"/>
    </source>
</evidence>
<dbReference type="OrthoDB" id="10017716at2"/>
<proteinExistence type="predicted"/>
<dbReference type="RefSeq" id="WP_094660147.1">
    <property type="nucleotide sequence ID" value="NZ_MWWR01000003.1"/>
</dbReference>
<sequence length="746" mass="81330">MPSTEFDGESDAVASSTEQILDGPAGAHGCAHSCPFGGERPDGGGAKKTDVKKTGAKEKPTEGEKTMENAICQCGRTSCLGKEACLRKETCVGKKTCRGKTAEQGKKPAEEKAVATEKKAATGKKPTEAGKKPAAGKKSEVRKKPAEEKTTECGATSDADASCRTPARKRRKMAPADRRRRRPSEPFLPAGYCHDRVDGFPEDLRGLGVCDEDRFAPLPYFSLAPIMAYYLAEHKDLVLEAYAEYLRRIQVNPQGMARCLGEIDAIHDWFFDWFVYSYKIGNSTTPLAYYLFENQGGMHPLTRERSRALWKVLTNSIEGVFQVDVVSLAANVVVLRGLSSDEEHVVHDRRLARDLFHCPGGYVCGRLTQFEDVWMPTSRLFHIPTPGRKNAIGEARTDIAAFLNVTRHRSRAERLFAQWERRETARREEERRMALRRRRKYPPIEVPGMQEGSGLLGGGLLDSVLSEAGLLDGLKASSIPGCPDEYIPVLVNVINKDWFMANGVFEPAVFRPISGELGAPKVCEGADGEADGAAPERESNGKGSDEASDRASDGEVGKAPDGKAPDGKAPDGAQTGKNRKTRKVMRTAAGESWECVDSPSSGDSLGVPTIPTLFPESAGYESFYGLPKKRRSRSRGLGSRIRKATAKGDSIRSRYVGGPSSQSDGRGDDGAAGVDLLGIEVPLSRCRKTHGFLWDISEVLLESMQFPEVLRLVFSGTPDGEYDADAHGARDYVMLCQMLSELGIQV</sequence>
<reference evidence="2 3" key="1">
    <citation type="journal article" date="2017" name="BMC Genomics">
        <title>Comparative genomic and phylogenomic analyses of the Bifidobacteriaceae family.</title>
        <authorList>
            <person name="Lugli G.A."/>
            <person name="Milani C."/>
            <person name="Turroni F."/>
            <person name="Duranti S."/>
            <person name="Mancabelli L."/>
            <person name="Mangifesta M."/>
            <person name="Ferrario C."/>
            <person name="Modesto M."/>
            <person name="Mattarelli P."/>
            <person name="Jiri K."/>
            <person name="van Sinderen D."/>
            <person name="Ventura M."/>
        </authorList>
    </citation>
    <scope>NUCLEOTIDE SEQUENCE [LARGE SCALE GENOMIC DNA]</scope>
    <source>
        <strain evidence="2 3">DSM 24742</strain>
    </source>
</reference>
<feature type="compositionally biased region" description="Acidic residues" evidence="1">
    <location>
        <begin position="1"/>
        <end position="10"/>
    </location>
</feature>
<feature type="compositionally biased region" description="Basic and acidic residues" evidence="1">
    <location>
        <begin position="534"/>
        <end position="569"/>
    </location>
</feature>
<feature type="region of interest" description="Disordered" evidence="1">
    <location>
        <begin position="522"/>
        <end position="602"/>
    </location>
</feature>
<feature type="region of interest" description="Disordered" evidence="1">
    <location>
        <begin position="97"/>
        <end position="187"/>
    </location>
</feature>